<gene>
    <name evidence="17" type="ORF">Tsubulata_022248</name>
</gene>
<keyword evidence="11 16" id="KW-0503">Monooxygenase</keyword>
<evidence type="ECO:0000256" key="9">
    <source>
        <dbReference type="ARBA" id="ARBA00023002"/>
    </source>
</evidence>
<comment type="caution">
    <text evidence="17">The sequence shown here is derived from an EMBL/GenBank/DDBJ whole genome shotgun (WGS) entry which is preliminary data.</text>
</comment>
<dbReference type="OrthoDB" id="3945418at2759"/>
<keyword evidence="7 15" id="KW-0479">Metal-binding</keyword>
<dbReference type="GO" id="GO:0005506">
    <property type="term" value="F:iron ion binding"/>
    <property type="evidence" value="ECO:0007669"/>
    <property type="project" value="InterPro"/>
</dbReference>
<comment type="pathway">
    <text evidence="13">Plant hormone biosynthesis; brassinosteroid biosynthesis.</text>
</comment>
<dbReference type="InterPro" id="IPR017972">
    <property type="entry name" value="Cyt_P450_CS"/>
</dbReference>
<organism evidence="17 18">
    <name type="scientific">Turnera subulata</name>
    <dbReference type="NCBI Taxonomy" id="218843"/>
    <lineage>
        <taxon>Eukaryota</taxon>
        <taxon>Viridiplantae</taxon>
        <taxon>Streptophyta</taxon>
        <taxon>Embryophyta</taxon>
        <taxon>Tracheophyta</taxon>
        <taxon>Spermatophyta</taxon>
        <taxon>Magnoliopsida</taxon>
        <taxon>eudicotyledons</taxon>
        <taxon>Gunneridae</taxon>
        <taxon>Pentapetalae</taxon>
        <taxon>rosids</taxon>
        <taxon>fabids</taxon>
        <taxon>Malpighiales</taxon>
        <taxon>Passifloraceae</taxon>
        <taxon>Turnera</taxon>
    </lineage>
</organism>
<dbReference type="InterPro" id="IPR001128">
    <property type="entry name" value="Cyt_P450"/>
</dbReference>
<evidence type="ECO:0000256" key="1">
    <source>
        <dbReference type="ARBA" id="ARBA00001971"/>
    </source>
</evidence>
<accession>A0A9Q0FXM0</accession>
<name>A0A9Q0FXM0_9ROSI</name>
<protein>
    <recommendedName>
        <fullName evidence="19">Cytochrome P450 90A1</fullName>
    </recommendedName>
</protein>
<dbReference type="PRINTS" id="PR00385">
    <property type="entry name" value="P450"/>
</dbReference>
<evidence type="ECO:0000256" key="15">
    <source>
        <dbReference type="PIRSR" id="PIRSR602401-1"/>
    </source>
</evidence>
<evidence type="ECO:0000256" key="7">
    <source>
        <dbReference type="ARBA" id="ARBA00022723"/>
    </source>
</evidence>
<keyword evidence="10 15" id="KW-0408">Iron</keyword>
<dbReference type="AlphaFoldDB" id="A0A9Q0FXM0"/>
<dbReference type="SUPFAM" id="SSF48264">
    <property type="entry name" value="Cytochrome P450"/>
    <property type="match status" value="1"/>
</dbReference>
<comment type="similarity">
    <text evidence="4 16">Belongs to the cytochrome P450 family.</text>
</comment>
<reference evidence="17" key="2">
    <citation type="journal article" date="2023" name="Plants (Basel)">
        <title>Annotation of the Turnera subulata (Passifloraceae) Draft Genome Reveals the S-Locus Evolved after the Divergence of Turneroideae from Passifloroideae in a Stepwise Manner.</title>
        <authorList>
            <person name="Henning P.M."/>
            <person name="Roalson E.H."/>
            <person name="Mir W."/>
            <person name="McCubbin A.G."/>
            <person name="Shore J.S."/>
        </authorList>
    </citation>
    <scope>NUCLEOTIDE SEQUENCE</scope>
    <source>
        <strain evidence="17">F60SS</strain>
    </source>
</reference>
<dbReference type="Proteomes" id="UP001141552">
    <property type="component" value="Unassembled WGS sequence"/>
</dbReference>
<dbReference type="FunFam" id="1.10.630.10:FF:000046">
    <property type="entry name" value="Cytochrome P450 90A1"/>
    <property type="match status" value="1"/>
</dbReference>
<evidence type="ECO:0000256" key="12">
    <source>
        <dbReference type="ARBA" id="ARBA00023136"/>
    </source>
</evidence>
<dbReference type="PANTHER" id="PTHR24286:SF44">
    <property type="entry name" value="3BETA,22ALPHA-DIHYDROXYSTEROID 3-DEHYDROGENASE"/>
    <property type="match status" value="1"/>
</dbReference>
<evidence type="ECO:0000256" key="2">
    <source>
        <dbReference type="ARBA" id="ARBA00004167"/>
    </source>
</evidence>
<dbReference type="GO" id="GO:0016705">
    <property type="term" value="F:oxidoreductase activity, acting on paired donors, with incorporation or reduction of molecular oxygen"/>
    <property type="evidence" value="ECO:0007669"/>
    <property type="project" value="InterPro"/>
</dbReference>
<feature type="binding site" description="axial binding residue" evidence="15">
    <location>
        <position position="418"/>
    </location>
    <ligand>
        <name>heme</name>
        <dbReference type="ChEBI" id="CHEBI:30413"/>
    </ligand>
    <ligandPart>
        <name>Fe</name>
        <dbReference type="ChEBI" id="CHEBI:18248"/>
    </ligandPart>
</feature>
<keyword evidence="8" id="KW-1133">Transmembrane helix</keyword>
<evidence type="ECO:0000256" key="8">
    <source>
        <dbReference type="ARBA" id="ARBA00022989"/>
    </source>
</evidence>
<keyword evidence="18" id="KW-1185">Reference proteome</keyword>
<comment type="pathway">
    <text evidence="3">Hormone biosynthesis.</text>
</comment>
<dbReference type="Pfam" id="PF00067">
    <property type="entry name" value="p450"/>
    <property type="match status" value="1"/>
</dbReference>
<evidence type="ECO:0008006" key="19">
    <source>
        <dbReference type="Google" id="ProtNLM"/>
    </source>
</evidence>
<sequence length="474" mass="54439">MAILGYFFLFVFLSVILFMVHRSSRCRRLRFPPGTLGLPFLGETLQLISAYKTENPEPFIDERVNRYGALFTTHVFGEPTVFSADPETNRFILQNEGKLFECSYPGSISNLLGKHSLLLMKGSLHKRMHSLTMSFANSSIIKDHLLLDIDRLVRLNLDSWPDRVFLMEEAKKITFELTMKQLMSFDPGEWTESLRKEYVLVIEGFFTVPLPLFSTTYRRAIQARTKVAEALTLIVRQRRKESEAGERKNDMLAALLAAGDGFSDEEIVDFLVALLVAGYETTSTIMTLAVKFLTETPLALAQLKEEHEEIRARKNNEEALEWSDYKSMPFTQCVVNETLRVANIISGIFRRVTTDINIKGYTIPKGWRVFASFRAVHLDHNHFKDARTFNPWRWQNNSSGATSPGNVFTPFGGGPRLCPGYELARVELSVFLHHLVTRFSWVPAEEDKLVFFPTTRTQKRYPINVKRRDRVQTM</sequence>
<evidence type="ECO:0000256" key="6">
    <source>
        <dbReference type="ARBA" id="ARBA00022692"/>
    </source>
</evidence>
<comment type="subcellular location">
    <subcellularLocation>
        <location evidence="2">Membrane</location>
        <topology evidence="2">Single-pass membrane protein</topology>
    </subcellularLocation>
</comment>
<evidence type="ECO:0000313" key="17">
    <source>
        <dbReference type="EMBL" id="KAJ4839763.1"/>
    </source>
</evidence>
<keyword evidence="9 16" id="KW-0560">Oxidoreductase</keyword>
<evidence type="ECO:0000256" key="4">
    <source>
        <dbReference type="ARBA" id="ARBA00010617"/>
    </source>
</evidence>
<dbReference type="GO" id="GO:0016020">
    <property type="term" value="C:membrane"/>
    <property type="evidence" value="ECO:0007669"/>
    <property type="project" value="UniProtKB-SubCell"/>
</dbReference>
<evidence type="ECO:0000256" key="13">
    <source>
        <dbReference type="ARBA" id="ARBA00037910"/>
    </source>
</evidence>
<dbReference type="EMBL" id="JAKUCV010003199">
    <property type="protein sequence ID" value="KAJ4839763.1"/>
    <property type="molecule type" value="Genomic_DNA"/>
</dbReference>
<dbReference type="CDD" id="cd11043">
    <property type="entry name" value="CYP90-like"/>
    <property type="match status" value="1"/>
</dbReference>
<dbReference type="GO" id="GO:0016132">
    <property type="term" value="P:brassinosteroid biosynthetic process"/>
    <property type="evidence" value="ECO:0007669"/>
    <property type="project" value="TreeGrafter"/>
</dbReference>
<evidence type="ECO:0000256" key="14">
    <source>
        <dbReference type="ARBA" id="ARBA00060577"/>
    </source>
</evidence>
<dbReference type="PANTHER" id="PTHR24286">
    <property type="entry name" value="CYTOCHROME P450 26"/>
    <property type="match status" value="1"/>
</dbReference>
<dbReference type="Gene3D" id="1.10.630.10">
    <property type="entry name" value="Cytochrome P450"/>
    <property type="match status" value="1"/>
</dbReference>
<keyword evidence="6" id="KW-0812">Transmembrane</keyword>
<evidence type="ECO:0000256" key="11">
    <source>
        <dbReference type="ARBA" id="ARBA00023033"/>
    </source>
</evidence>
<reference evidence="17" key="1">
    <citation type="submission" date="2022-02" db="EMBL/GenBank/DDBJ databases">
        <authorList>
            <person name="Henning P.M."/>
            <person name="McCubbin A.G."/>
            <person name="Shore J.S."/>
        </authorList>
    </citation>
    <scope>NUCLEOTIDE SEQUENCE</scope>
    <source>
        <strain evidence="17">F60SS</strain>
        <tissue evidence="17">Leaves</tissue>
    </source>
</reference>
<evidence type="ECO:0000256" key="10">
    <source>
        <dbReference type="ARBA" id="ARBA00023004"/>
    </source>
</evidence>
<dbReference type="GO" id="GO:0016125">
    <property type="term" value="P:sterol metabolic process"/>
    <property type="evidence" value="ECO:0007669"/>
    <property type="project" value="TreeGrafter"/>
</dbReference>
<dbReference type="InterPro" id="IPR036396">
    <property type="entry name" value="Cyt_P450_sf"/>
</dbReference>
<dbReference type="GO" id="GO:0020037">
    <property type="term" value="F:heme binding"/>
    <property type="evidence" value="ECO:0007669"/>
    <property type="project" value="InterPro"/>
</dbReference>
<comment type="cofactor">
    <cofactor evidence="1 15">
        <name>heme</name>
        <dbReference type="ChEBI" id="CHEBI:30413"/>
    </cofactor>
</comment>
<keyword evidence="5 15" id="KW-0349">Heme</keyword>
<keyword evidence="12" id="KW-0472">Membrane</keyword>
<evidence type="ECO:0000256" key="16">
    <source>
        <dbReference type="RuleBase" id="RU000461"/>
    </source>
</evidence>
<dbReference type="PRINTS" id="PR00463">
    <property type="entry name" value="EP450I"/>
</dbReference>
<evidence type="ECO:0000256" key="3">
    <source>
        <dbReference type="ARBA" id="ARBA00004972"/>
    </source>
</evidence>
<evidence type="ECO:0000313" key="18">
    <source>
        <dbReference type="Proteomes" id="UP001141552"/>
    </source>
</evidence>
<dbReference type="GO" id="GO:0010268">
    <property type="term" value="P:brassinosteroid homeostasis"/>
    <property type="evidence" value="ECO:0007669"/>
    <property type="project" value="TreeGrafter"/>
</dbReference>
<comment type="pathway">
    <text evidence="14">Steroid biosynthesis.</text>
</comment>
<dbReference type="PROSITE" id="PS00086">
    <property type="entry name" value="CYTOCHROME_P450"/>
    <property type="match status" value="1"/>
</dbReference>
<proteinExistence type="inferred from homology"/>
<dbReference type="GO" id="GO:0004497">
    <property type="term" value="F:monooxygenase activity"/>
    <property type="evidence" value="ECO:0007669"/>
    <property type="project" value="UniProtKB-KW"/>
</dbReference>
<dbReference type="InterPro" id="IPR002401">
    <property type="entry name" value="Cyt_P450_E_grp-I"/>
</dbReference>
<evidence type="ECO:0000256" key="5">
    <source>
        <dbReference type="ARBA" id="ARBA00022617"/>
    </source>
</evidence>